<dbReference type="PANTHER" id="PTHR23028:SF131">
    <property type="entry name" value="BLR2367 PROTEIN"/>
    <property type="match status" value="1"/>
</dbReference>
<feature type="transmembrane region" description="Helical" evidence="1">
    <location>
        <begin position="335"/>
        <end position="353"/>
    </location>
</feature>
<feature type="domain" description="Acyltransferase 3" evidence="2">
    <location>
        <begin position="21"/>
        <end position="353"/>
    </location>
</feature>
<evidence type="ECO:0000259" key="2">
    <source>
        <dbReference type="Pfam" id="PF01757"/>
    </source>
</evidence>
<dbReference type="GO" id="GO:0000271">
    <property type="term" value="P:polysaccharide biosynthetic process"/>
    <property type="evidence" value="ECO:0007669"/>
    <property type="project" value="TreeGrafter"/>
</dbReference>
<keyword evidence="1" id="KW-0812">Transmembrane</keyword>
<dbReference type="PANTHER" id="PTHR23028">
    <property type="entry name" value="ACETYLTRANSFERASE"/>
    <property type="match status" value="1"/>
</dbReference>
<keyword evidence="4" id="KW-1185">Reference proteome</keyword>
<reference evidence="3 4" key="1">
    <citation type="submission" date="2019-03" db="EMBL/GenBank/DDBJ databases">
        <title>Genomic Encyclopedia of Type Strains, Phase IV (KMG-IV): sequencing the most valuable type-strain genomes for metagenomic binning, comparative biology and taxonomic classification.</title>
        <authorList>
            <person name="Goeker M."/>
        </authorList>
    </citation>
    <scope>NUCLEOTIDE SEQUENCE [LARGE SCALE GENOMIC DNA]</scope>
    <source>
        <strain evidence="3 4">DSM 11901</strain>
    </source>
</reference>
<protein>
    <submittedName>
        <fullName evidence="3">Peptidoglycan/LPS O-acetylase OafA/YrhL</fullName>
    </submittedName>
</protein>
<evidence type="ECO:0000313" key="3">
    <source>
        <dbReference type="EMBL" id="TDP83039.1"/>
    </source>
</evidence>
<feature type="transmembrane region" description="Helical" evidence="1">
    <location>
        <begin position="244"/>
        <end position="263"/>
    </location>
</feature>
<dbReference type="InterPro" id="IPR050879">
    <property type="entry name" value="Acyltransferase_3"/>
</dbReference>
<feature type="transmembrane region" description="Helical" evidence="1">
    <location>
        <begin position="68"/>
        <end position="89"/>
    </location>
</feature>
<dbReference type="EMBL" id="SNXW01000005">
    <property type="protein sequence ID" value="TDP83039.1"/>
    <property type="molecule type" value="Genomic_DNA"/>
</dbReference>
<proteinExistence type="predicted"/>
<dbReference type="GO" id="GO:0016020">
    <property type="term" value="C:membrane"/>
    <property type="evidence" value="ECO:0007669"/>
    <property type="project" value="TreeGrafter"/>
</dbReference>
<sequence>MQRPPLQPHHPTAAGDKSLLGLELLRFACAISVLLWHYNHFYVVGAAHQGFSVRAQPLYGLLKPFYEAGWLGVQVFWALSGFIFFWKYAQPVQRGEVSAWRFAVLRFSRLYPLHIATLLAVAAMAWWYRQQHGVDYVYQFNDWPHFALQLLLASDWPGRSEWSFNGPIWSVSIEVLVYGLFFALCRLGLTRWWQVLGIIGVAGAVYASKRTEHPIVLCVFFFYLGALTHLAHEALGRLGPRLQQALLAAGVLLLVAGTAVTALGALRPMFYTALLAPLAMLLLLRWVRPASPSVSGLIATLGNTTYASYLLHFPLQLLVANLSGGQPERLPLASPAWLLGYLALTFGLAVWVFRRFEVPTQAALRARLLTAPARPSLPRG</sequence>
<name>A0A4R6RAI8_9BURK</name>
<evidence type="ECO:0000256" key="1">
    <source>
        <dbReference type="SAM" id="Phobius"/>
    </source>
</evidence>
<dbReference type="AlphaFoldDB" id="A0A4R6RAI8"/>
<feature type="transmembrane region" description="Helical" evidence="1">
    <location>
        <begin position="110"/>
        <end position="128"/>
    </location>
</feature>
<feature type="transmembrane region" description="Helical" evidence="1">
    <location>
        <begin position="192"/>
        <end position="208"/>
    </location>
</feature>
<keyword evidence="1" id="KW-0472">Membrane</keyword>
<evidence type="ECO:0000313" key="4">
    <source>
        <dbReference type="Proteomes" id="UP000294593"/>
    </source>
</evidence>
<feature type="transmembrane region" description="Helical" evidence="1">
    <location>
        <begin position="20"/>
        <end position="38"/>
    </location>
</feature>
<organism evidence="3 4">
    <name type="scientific">Aquabacterium commune</name>
    <dbReference type="NCBI Taxonomy" id="70586"/>
    <lineage>
        <taxon>Bacteria</taxon>
        <taxon>Pseudomonadati</taxon>
        <taxon>Pseudomonadota</taxon>
        <taxon>Betaproteobacteria</taxon>
        <taxon>Burkholderiales</taxon>
        <taxon>Aquabacterium</taxon>
    </lineage>
</organism>
<feature type="transmembrane region" description="Helical" evidence="1">
    <location>
        <begin position="269"/>
        <end position="287"/>
    </location>
</feature>
<feature type="transmembrane region" description="Helical" evidence="1">
    <location>
        <begin position="214"/>
        <end position="232"/>
    </location>
</feature>
<dbReference type="Proteomes" id="UP000294593">
    <property type="component" value="Unassembled WGS sequence"/>
</dbReference>
<comment type="caution">
    <text evidence="3">The sequence shown here is derived from an EMBL/GenBank/DDBJ whole genome shotgun (WGS) entry which is preliminary data.</text>
</comment>
<feature type="transmembrane region" description="Helical" evidence="1">
    <location>
        <begin position="294"/>
        <end position="315"/>
    </location>
</feature>
<dbReference type="Pfam" id="PF01757">
    <property type="entry name" value="Acyl_transf_3"/>
    <property type="match status" value="1"/>
</dbReference>
<dbReference type="InterPro" id="IPR002656">
    <property type="entry name" value="Acyl_transf_3_dom"/>
</dbReference>
<dbReference type="GO" id="GO:0016747">
    <property type="term" value="F:acyltransferase activity, transferring groups other than amino-acyl groups"/>
    <property type="evidence" value="ECO:0007669"/>
    <property type="project" value="InterPro"/>
</dbReference>
<feature type="transmembrane region" description="Helical" evidence="1">
    <location>
        <begin position="166"/>
        <end position="185"/>
    </location>
</feature>
<accession>A0A4R6RAI8</accession>
<keyword evidence="1" id="KW-1133">Transmembrane helix</keyword>
<gene>
    <name evidence="3" type="ORF">EV672_105226</name>
</gene>